<dbReference type="EMBL" id="ML978262">
    <property type="protein sequence ID" value="KAF2025587.1"/>
    <property type="molecule type" value="Genomic_DNA"/>
</dbReference>
<sequence length="124" mass="12741">MRSFQQVVFFLCALLACAFAQEFEAYDATVYITSTVYRVNTVTKSGSAPSSAANLTSTIPAVHPTSYVVVSSLKPNGTVYSTGTVKPTGSGAKPSAPQFTGAASALAINAYVAAFAAGVGYLLL</sequence>
<organism evidence="3 4">
    <name type="scientific">Setomelanomma holmii</name>
    <dbReference type="NCBI Taxonomy" id="210430"/>
    <lineage>
        <taxon>Eukaryota</taxon>
        <taxon>Fungi</taxon>
        <taxon>Dikarya</taxon>
        <taxon>Ascomycota</taxon>
        <taxon>Pezizomycotina</taxon>
        <taxon>Dothideomycetes</taxon>
        <taxon>Pleosporomycetidae</taxon>
        <taxon>Pleosporales</taxon>
        <taxon>Pleosporineae</taxon>
        <taxon>Phaeosphaeriaceae</taxon>
        <taxon>Setomelanomma</taxon>
    </lineage>
</organism>
<evidence type="ECO:0000313" key="4">
    <source>
        <dbReference type="Proteomes" id="UP000799777"/>
    </source>
</evidence>
<comment type="caution">
    <text evidence="3">The sequence shown here is derived from an EMBL/GenBank/DDBJ whole genome shotgun (WGS) entry which is preliminary data.</text>
</comment>
<keyword evidence="2" id="KW-0732">Signal</keyword>
<keyword evidence="1" id="KW-0472">Membrane</keyword>
<proteinExistence type="predicted"/>
<dbReference type="OrthoDB" id="3787314at2759"/>
<protein>
    <submittedName>
        <fullName evidence="3">Uncharacterized protein</fullName>
    </submittedName>
</protein>
<dbReference type="PROSITE" id="PS51257">
    <property type="entry name" value="PROKAR_LIPOPROTEIN"/>
    <property type="match status" value="1"/>
</dbReference>
<reference evidence="3" key="1">
    <citation type="journal article" date="2020" name="Stud. Mycol.">
        <title>101 Dothideomycetes genomes: a test case for predicting lifestyles and emergence of pathogens.</title>
        <authorList>
            <person name="Haridas S."/>
            <person name="Albert R."/>
            <person name="Binder M."/>
            <person name="Bloem J."/>
            <person name="Labutti K."/>
            <person name="Salamov A."/>
            <person name="Andreopoulos B."/>
            <person name="Baker S."/>
            <person name="Barry K."/>
            <person name="Bills G."/>
            <person name="Bluhm B."/>
            <person name="Cannon C."/>
            <person name="Castanera R."/>
            <person name="Culley D."/>
            <person name="Daum C."/>
            <person name="Ezra D."/>
            <person name="Gonzalez J."/>
            <person name="Henrissat B."/>
            <person name="Kuo A."/>
            <person name="Liang C."/>
            <person name="Lipzen A."/>
            <person name="Lutzoni F."/>
            <person name="Magnuson J."/>
            <person name="Mondo S."/>
            <person name="Nolan M."/>
            <person name="Ohm R."/>
            <person name="Pangilinan J."/>
            <person name="Park H.-J."/>
            <person name="Ramirez L."/>
            <person name="Alfaro M."/>
            <person name="Sun H."/>
            <person name="Tritt A."/>
            <person name="Yoshinaga Y."/>
            <person name="Zwiers L.-H."/>
            <person name="Turgeon B."/>
            <person name="Goodwin S."/>
            <person name="Spatafora J."/>
            <person name="Crous P."/>
            <person name="Grigoriev I."/>
        </authorList>
    </citation>
    <scope>NUCLEOTIDE SEQUENCE</scope>
    <source>
        <strain evidence="3">CBS 110217</strain>
    </source>
</reference>
<feature type="chain" id="PRO_5040413733" evidence="2">
    <location>
        <begin position="21"/>
        <end position="124"/>
    </location>
</feature>
<keyword evidence="1" id="KW-0812">Transmembrane</keyword>
<dbReference type="AlphaFoldDB" id="A0A9P4H0Y3"/>
<keyword evidence="4" id="KW-1185">Reference proteome</keyword>
<evidence type="ECO:0000256" key="1">
    <source>
        <dbReference type="SAM" id="Phobius"/>
    </source>
</evidence>
<feature type="signal peptide" evidence="2">
    <location>
        <begin position="1"/>
        <end position="20"/>
    </location>
</feature>
<accession>A0A9P4H0Y3</accession>
<gene>
    <name evidence="3" type="ORF">EK21DRAFT_103841</name>
</gene>
<evidence type="ECO:0000256" key="2">
    <source>
        <dbReference type="SAM" id="SignalP"/>
    </source>
</evidence>
<evidence type="ECO:0000313" key="3">
    <source>
        <dbReference type="EMBL" id="KAF2025587.1"/>
    </source>
</evidence>
<keyword evidence="1" id="KW-1133">Transmembrane helix</keyword>
<dbReference type="Proteomes" id="UP000799777">
    <property type="component" value="Unassembled WGS sequence"/>
</dbReference>
<feature type="transmembrane region" description="Helical" evidence="1">
    <location>
        <begin position="102"/>
        <end position="123"/>
    </location>
</feature>
<name>A0A9P4H0Y3_9PLEO</name>